<evidence type="ECO:0000313" key="3">
    <source>
        <dbReference type="EMBL" id="ABG49553.1"/>
    </source>
</evidence>
<evidence type="ECO:0000256" key="1">
    <source>
        <dbReference type="SAM" id="Phobius"/>
    </source>
</evidence>
<proteinExistence type="predicted"/>
<dbReference type="PANTHER" id="PTHR30373">
    <property type="entry name" value="UPF0603 PROTEIN YGCG"/>
    <property type="match status" value="1"/>
</dbReference>
<dbReference type="Pfam" id="PF04536">
    <property type="entry name" value="TPM_phosphatase"/>
    <property type="match status" value="1"/>
</dbReference>
<dbReference type="NCBIfam" id="NF047379">
    <property type="entry name" value="photo_II_Psb32"/>
    <property type="match status" value="1"/>
</dbReference>
<evidence type="ECO:0000259" key="2">
    <source>
        <dbReference type="Pfam" id="PF04536"/>
    </source>
</evidence>
<dbReference type="HOGENOM" id="CLU_065264_1_0_3"/>
<dbReference type="AlphaFoldDB" id="Q11AC1"/>
<dbReference type="EMBL" id="CP000393">
    <property type="protein sequence ID" value="ABG49553.1"/>
    <property type="molecule type" value="Genomic_DNA"/>
</dbReference>
<dbReference type="KEGG" id="ter:Tery_0033"/>
<feature type="transmembrane region" description="Helical" evidence="1">
    <location>
        <begin position="215"/>
        <end position="237"/>
    </location>
</feature>
<sequence>MVKLLNKILNLEKLPTLIVSLLLLILATIIPVSSVSATGVYQMPNLDTGNRTFIVDDADVLSRVTKNKLNNTLENLANLTGNEVRFVTIRRLDYGETADSFTEKLFDKWFPTLEAKANQTLVVLDTLTNNDAIRIGDAVKIFMSNDITQSLVNETIQVPIRDGNKYNEAFLAASDRLTAVLSGEPDPGPPDIKDELSAQVAATFKSAEETNDQSATVLVVVLLVIATVVPMATYFWYQSFSG</sequence>
<dbReference type="STRING" id="203124.Tery_0033"/>
<protein>
    <recommendedName>
        <fullName evidence="2">TPM domain-containing protein</fullName>
    </recommendedName>
</protein>
<dbReference type="PANTHER" id="PTHR30373:SF2">
    <property type="entry name" value="UPF0603 PROTEIN YGCG"/>
    <property type="match status" value="1"/>
</dbReference>
<keyword evidence="1" id="KW-1133">Transmembrane helix</keyword>
<feature type="domain" description="TPM" evidence="2">
    <location>
        <begin position="54"/>
        <end position="179"/>
    </location>
</feature>
<dbReference type="InterPro" id="IPR007621">
    <property type="entry name" value="TPM_dom"/>
</dbReference>
<organism evidence="3">
    <name type="scientific">Trichodesmium erythraeum (strain IMS101)</name>
    <dbReference type="NCBI Taxonomy" id="203124"/>
    <lineage>
        <taxon>Bacteria</taxon>
        <taxon>Bacillati</taxon>
        <taxon>Cyanobacteriota</taxon>
        <taxon>Cyanophyceae</taxon>
        <taxon>Oscillatoriophycideae</taxon>
        <taxon>Oscillatoriales</taxon>
        <taxon>Microcoleaceae</taxon>
        <taxon>Trichodesmium</taxon>
    </lineage>
</organism>
<keyword evidence="1" id="KW-0812">Transmembrane</keyword>
<name>Q11AC1_TRIEI</name>
<gene>
    <name evidence="3" type="ordered locus">Tery_0033</name>
</gene>
<reference evidence="3" key="1">
    <citation type="submission" date="2006-06" db="EMBL/GenBank/DDBJ databases">
        <title>Complete sequence of Trichodesmium erythraeum IMS101.</title>
        <authorList>
            <consortium name="US DOE Joint Genome Institute"/>
            <person name="Copeland A."/>
            <person name="Lucas S."/>
            <person name="Lapidus A."/>
            <person name="Barry K."/>
            <person name="Detter J.C."/>
            <person name="Glavina del Rio T."/>
            <person name="Hammon N."/>
            <person name="Israni S."/>
            <person name="Dalin E."/>
            <person name="Tice H."/>
            <person name="Pitluck S."/>
            <person name="Kiss H."/>
            <person name="Munk A.C."/>
            <person name="Brettin T."/>
            <person name="Bruce D."/>
            <person name="Han C."/>
            <person name="Tapia R."/>
            <person name="Gilna P."/>
            <person name="Schmutz J."/>
            <person name="Larimer F."/>
            <person name="Land M."/>
            <person name="Hauser L."/>
            <person name="Kyrpides N."/>
            <person name="Kim E."/>
            <person name="Richardson P."/>
        </authorList>
    </citation>
    <scope>NUCLEOTIDE SEQUENCE [LARGE SCALE GENOMIC DNA]</scope>
    <source>
        <strain evidence="3">IMS101</strain>
    </source>
</reference>
<dbReference type="RefSeq" id="WP_011609956.1">
    <property type="nucleotide sequence ID" value="NC_008312.1"/>
</dbReference>
<dbReference type="eggNOG" id="COG1512">
    <property type="taxonomic scope" value="Bacteria"/>
</dbReference>
<dbReference type="Gene3D" id="3.10.310.50">
    <property type="match status" value="1"/>
</dbReference>
<keyword evidence="1" id="KW-0472">Membrane</keyword>
<accession>Q11AC1</accession>